<accession>A0AAV0YXF7</accession>
<evidence type="ECO:0000313" key="1">
    <source>
        <dbReference type="EMBL" id="CAI8590825.1"/>
    </source>
</evidence>
<evidence type="ECO:0000313" key="2">
    <source>
        <dbReference type="Proteomes" id="UP001157006"/>
    </source>
</evidence>
<reference evidence="1 2" key="1">
    <citation type="submission" date="2023-01" db="EMBL/GenBank/DDBJ databases">
        <authorList>
            <person name="Kreplak J."/>
        </authorList>
    </citation>
    <scope>NUCLEOTIDE SEQUENCE [LARGE SCALE GENOMIC DNA]</scope>
</reference>
<proteinExistence type="predicted"/>
<gene>
    <name evidence="1" type="ORF">VFH_I459280</name>
</gene>
<dbReference type="AlphaFoldDB" id="A0AAV0YXF7"/>
<organism evidence="1 2">
    <name type="scientific">Vicia faba</name>
    <name type="common">Broad bean</name>
    <name type="synonym">Faba vulgaris</name>
    <dbReference type="NCBI Taxonomy" id="3906"/>
    <lineage>
        <taxon>Eukaryota</taxon>
        <taxon>Viridiplantae</taxon>
        <taxon>Streptophyta</taxon>
        <taxon>Embryophyta</taxon>
        <taxon>Tracheophyta</taxon>
        <taxon>Spermatophyta</taxon>
        <taxon>Magnoliopsida</taxon>
        <taxon>eudicotyledons</taxon>
        <taxon>Gunneridae</taxon>
        <taxon>Pentapetalae</taxon>
        <taxon>rosids</taxon>
        <taxon>fabids</taxon>
        <taxon>Fabales</taxon>
        <taxon>Fabaceae</taxon>
        <taxon>Papilionoideae</taxon>
        <taxon>50 kb inversion clade</taxon>
        <taxon>NPAAA clade</taxon>
        <taxon>Hologalegina</taxon>
        <taxon>IRL clade</taxon>
        <taxon>Fabeae</taxon>
        <taxon>Vicia</taxon>
    </lineage>
</organism>
<name>A0AAV0YXF7_VICFA</name>
<protein>
    <submittedName>
        <fullName evidence="1">Uncharacterized protein</fullName>
    </submittedName>
</protein>
<keyword evidence="2" id="KW-1185">Reference proteome</keyword>
<dbReference type="Proteomes" id="UP001157006">
    <property type="component" value="Chromosome 1L"/>
</dbReference>
<dbReference type="EMBL" id="OX451736">
    <property type="protein sequence ID" value="CAI8590825.1"/>
    <property type="molecule type" value="Genomic_DNA"/>
</dbReference>
<sequence>MVESDASVHITVENVTIELLTKKRYLLLLSLNQNAPRTPSPLISHRRADTVPLSVIIFVRHRTSISLFSDPSSILTSDALLQALHSPSRTRSFRNRRLLYVFLHLRDVGRSNRVFRGFSSLD</sequence>